<evidence type="ECO:0000313" key="2">
    <source>
        <dbReference type="Proteomes" id="UP000009138"/>
    </source>
</evidence>
<dbReference type="GeneID" id="93622180"/>
<dbReference type="EMBL" id="CH476746">
    <property type="protein sequence ID" value="EIE90504.1"/>
    <property type="molecule type" value="Genomic_DNA"/>
</dbReference>
<dbReference type="InParanoid" id="I1CPX4"/>
<name>I1CPX4_RHIO9</name>
<protein>
    <submittedName>
        <fullName evidence="1">Uncharacterized protein</fullName>
    </submittedName>
</protein>
<proteinExistence type="predicted"/>
<evidence type="ECO:0000313" key="1">
    <source>
        <dbReference type="EMBL" id="EIE90504.1"/>
    </source>
</evidence>
<accession>I1CPX4</accession>
<organism evidence="1 2">
    <name type="scientific">Rhizopus delemar (strain RA 99-880 / ATCC MYA-4621 / FGSC 9543 / NRRL 43880)</name>
    <name type="common">Mucormycosis agent</name>
    <name type="synonym">Rhizopus arrhizus var. delemar</name>
    <dbReference type="NCBI Taxonomy" id="246409"/>
    <lineage>
        <taxon>Eukaryota</taxon>
        <taxon>Fungi</taxon>
        <taxon>Fungi incertae sedis</taxon>
        <taxon>Mucoromycota</taxon>
        <taxon>Mucoromycotina</taxon>
        <taxon>Mucoromycetes</taxon>
        <taxon>Mucorales</taxon>
        <taxon>Mucorineae</taxon>
        <taxon>Rhizopodaceae</taxon>
        <taxon>Rhizopus</taxon>
    </lineage>
</organism>
<dbReference type="AlphaFoldDB" id="I1CPX4"/>
<keyword evidence="2" id="KW-1185">Reference proteome</keyword>
<sequence length="67" mass="7873">MVLYGTHNALRVVIYLSKDKTDWYNENHLHPLVIEALYPIIVENIIKAQTTNKKKKETENNQTVHLK</sequence>
<dbReference type="eggNOG" id="ENOG502TARW">
    <property type="taxonomic scope" value="Eukaryota"/>
</dbReference>
<dbReference type="OrthoDB" id="2288911at2759"/>
<dbReference type="VEuPathDB" id="FungiDB:RO3G_15215"/>
<reference evidence="1 2" key="1">
    <citation type="journal article" date="2009" name="PLoS Genet.">
        <title>Genomic analysis of the basal lineage fungus Rhizopus oryzae reveals a whole-genome duplication.</title>
        <authorList>
            <person name="Ma L.-J."/>
            <person name="Ibrahim A.S."/>
            <person name="Skory C."/>
            <person name="Grabherr M.G."/>
            <person name="Burger G."/>
            <person name="Butler M."/>
            <person name="Elias M."/>
            <person name="Idnurm A."/>
            <person name="Lang B.F."/>
            <person name="Sone T."/>
            <person name="Abe A."/>
            <person name="Calvo S.E."/>
            <person name="Corrochano L.M."/>
            <person name="Engels R."/>
            <person name="Fu J."/>
            <person name="Hansberg W."/>
            <person name="Kim J.-M."/>
            <person name="Kodira C.D."/>
            <person name="Koehrsen M.J."/>
            <person name="Liu B."/>
            <person name="Miranda-Saavedra D."/>
            <person name="O'Leary S."/>
            <person name="Ortiz-Castellanos L."/>
            <person name="Poulter R."/>
            <person name="Rodriguez-Romero J."/>
            <person name="Ruiz-Herrera J."/>
            <person name="Shen Y.-Q."/>
            <person name="Zeng Q."/>
            <person name="Galagan J."/>
            <person name="Birren B.W."/>
            <person name="Cuomo C.A."/>
            <person name="Wickes B.L."/>
        </authorList>
    </citation>
    <scope>NUCLEOTIDE SEQUENCE [LARGE SCALE GENOMIC DNA]</scope>
    <source>
        <strain evidence="2">RA 99-880 / ATCC MYA-4621 / FGSC 9543 / NRRL 43880</strain>
    </source>
</reference>
<dbReference type="Proteomes" id="UP000009138">
    <property type="component" value="Unassembled WGS sequence"/>
</dbReference>
<dbReference type="RefSeq" id="XP_067525900.1">
    <property type="nucleotide sequence ID" value="XM_067669799.1"/>
</dbReference>
<gene>
    <name evidence="1" type="ORF">RO3G_15215</name>
</gene>